<evidence type="ECO:0000259" key="12">
    <source>
        <dbReference type="PROSITE" id="PS50059"/>
    </source>
</evidence>
<comment type="catalytic activity">
    <reaction evidence="1 10">
        <text>[protein]-peptidylproline (omega=180) = [protein]-peptidylproline (omega=0)</text>
        <dbReference type="Rhea" id="RHEA:16237"/>
        <dbReference type="Rhea" id="RHEA-COMP:10747"/>
        <dbReference type="Rhea" id="RHEA-COMP:10748"/>
        <dbReference type="ChEBI" id="CHEBI:83833"/>
        <dbReference type="ChEBI" id="CHEBI:83834"/>
        <dbReference type="EC" id="5.2.1.8"/>
    </reaction>
</comment>
<evidence type="ECO:0000256" key="4">
    <source>
        <dbReference type="ARBA" id="ARBA00022692"/>
    </source>
</evidence>
<protein>
    <recommendedName>
        <fullName evidence="11">Protein TIC 20</fullName>
    </recommendedName>
</protein>
<proteinExistence type="inferred from homology"/>
<feature type="transmembrane region" description="Helical" evidence="11">
    <location>
        <begin position="124"/>
        <end position="144"/>
    </location>
</feature>
<dbReference type="InterPro" id="IPR005691">
    <property type="entry name" value="Tic20"/>
</dbReference>
<evidence type="ECO:0000256" key="5">
    <source>
        <dbReference type="ARBA" id="ARBA00022780"/>
    </source>
</evidence>
<accession>A0AAV9CZB4</accession>
<dbReference type="EMBL" id="JAUJYO010000016">
    <property type="protein sequence ID" value="KAK1294160.1"/>
    <property type="molecule type" value="Genomic_DNA"/>
</dbReference>
<evidence type="ECO:0000313" key="13">
    <source>
        <dbReference type="EMBL" id="KAK1294160.1"/>
    </source>
</evidence>
<dbReference type="Proteomes" id="UP001180020">
    <property type="component" value="Unassembled WGS sequence"/>
</dbReference>
<dbReference type="SUPFAM" id="SSF54534">
    <property type="entry name" value="FKBP-like"/>
    <property type="match status" value="1"/>
</dbReference>
<evidence type="ECO:0000313" key="14">
    <source>
        <dbReference type="Proteomes" id="UP001180020"/>
    </source>
</evidence>
<reference evidence="13" key="2">
    <citation type="submission" date="2023-06" db="EMBL/GenBank/DDBJ databases">
        <authorList>
            <person name="Ma L."/>
            <person name="Liu K.-W."/>
            <person name="Li Z."/>
            <person name="Hsiao Y.-Y."/>
            <person name="Qi Y."/>
            <person name="Fu T."/>
            <person name="Tang G."/>
            <person name="Zhang D."/>
            <person name="Sun W.-H."/>
            <person name="Liu D.-K."/>
            <person name="Li Y."/>
            <person name="Chen G.-Z."/>
            <person name="Liu X.-D."/>
            <person name="Liao X.-Y."/>
            <person name="Jiang Y.-T."/>
            <person name="Yu X."/>
            <person name="Hao Y."/>
            <person name="Huang J."/>
            <person name="Zhao X.-W."/>
            <person name="Ke S."/>
            <person name="Chen Y.-Y."/>
            <person name="Wu W.-L."/>
            <person name="Hsu J.-L."/>
            <person name="Lin Y.-F."/>
            <person name="Huang M.-D."/>
            <person name="Li C.-Y."/>
            <person name="Huang L."/>
            <person name="Wang Z.-W."/>
            <person name="Zhao X."/>
            <person name="Zhong W.-Y."/>
            <person name="Peng D.-H."/>
            <person name="Ahmad S."/>
            <person name="Lan S."/>
            <person name="Zhang J.-S."/>
            <person name="Tsai W.-C."/>
            <person name="Van De Peer Y."/>
            <person name="Liu Z.-J."/>
        </authorList>
    </citation>
    <scope>NUCLEOTIDE SEQUENCE</scope>
    <source>
        <strain evidence="13">CP</strain>
        <tissue evidence="13">Leaves</tissue>
    </source>
</reference>
<evidence type="ECO:0000256" key="9">
    <source>
        <dbReference type="ARBA" id="ARBA00023235"/>
    </source>
</evidence>
<gene>
    <name evidence="13" type="ORF">QJS10_CPA16g00112</name>
</gene>
<keyword evidence="6 11" id="KW-1133">Transmembrane helix</keyword>
<evidence type="ECO:0000256" key="1">
    <source>
        <dbReference type="ARBA" id="ARBA00000971"/>
    </source>
</evidence>
<dbReference type="AlphaFoldDB" id="A0AAV9CZB4"/>
<keyword evidence="7 10" id="KW-0697">Rotamase</keyword>
<sequence length="343" mass="36888">MAALTLLRFVPLKPQPLRTVRSSPSTVKTKTLTLTIKSSSTSTVPATERLISSAAYTLPLLNSLHYGRFLLSRSPIAASAVAPLLPIVSAYRSVPLASFVAFFALYLGVVRNPSFSRYVRFNSMQALVVDVMLSLPTLLIRIFGVPTRGVGLKVLSMGFDLVFVASARHLEFGQNMDLIVILALSGFGFALADAKGAGLPPEEKPKLCDAECEKELENVPMVTTESGLQYKDIQIGRGPSPPIGFQVAANYVAMVSNGQIFDSSLEKGIPYLFRVGSGQVIKGLDEGILSMKAGGRRRLYIPGSLAFPKGLTSAPGRPRVAPNSPVIFDVSLEYIPGLELDEE</sequence>
<dbReference type="PANTHER" id="PTHR43811">
    <property type="entry name" value="FKBP-TYPE PEPTIDYL-PROLYL CIS-TRANS ISOMERASE FKPA"/>
    <property type="match status" value="1"/>
</dbReference>
<dbReference type="Pfam" id="PF16166">
    <property type="entry name" value="TIC20"/>
    <property type="match status" value="1"/>
</dbReference>
<evidence type="ECO:0000256" key="11">
    <source>
        <dbReference type="RuleBase" id="RU367003"/>
    </source>
</evidence>
<evidence type="ECO:0000256" key="10">
    <source>
        <dbReference type="PROSITE-ProRule" id="PRU00277"/>
    </source>
</evidence>
<keyword evidence="5" id="KW-1001">Plastid inner membrane</keyword>
<comment type="function">
    <text evidence="11">Involved in protein precursor import into chloroplasts.</text>
</comment>
<keyword evidence="8 11" id="KW-0472">Membrane</keyword>
<organism evidence="13 14">
    <name type="scientific">Acorus calamus</name>
    <name type="common">Sweet flag</name>
    <dbReference type="NCBI Taxonomy" id="4465"/>
    <lineage>
        <taxon>Eukaryota</taxon>
        <taxon>Viridiplantae</taxon>
        <taxon>Streptophyta</taxon>
        <taxon>Embryophyta</taxon>
        <taxon>Tracheophyta</taxon>
        <taxon>Spermatophyta</taxon>
        <taxon>Magnoliopsida</taxon>
        <taxon>Liliopsida</taxon>
        <taxon>Acoraceae</taxon>
        <taxon>Acorus</taxon>
    </lineage>
</organism>
<comment type="subcellular location">
    <subcellularLocation>
        <location evidence="2">Plastid</location>
        <location evidence="2">Chloroplast inner membrane</location>
        <topology evidence="2">Multi-pass membrane protein</topology>
    </subcellularLocation>
    <subcellularLocation>
        <location evidence="11">Plastid</location>
        <location evidence="11">Chloroplast membrane</location>
        <topology evidence="11">Multi-pass membrane protein</topology>
    </subcellularLocation>
</comment>
<evidence type="ECO:0000256" key="2">
    <source>
        <dbReference type="ARBA" id="ARBA00004478"/>
    </source>
</evidence>
<reference evidence="13" key="1">
    <citation type="journal article" date="2023" name="Nat. Commun.">
        <title>Diploid and tetraploid genomes of Acorus and the evolution of monocots.</title>
        <authorList>
            <person name="Ma L."/>
            <person name="Liu K.W."/>
            <person name="Li Z."/>
            <person name="Hsiao Y.Y."/>
            <person name="Qi Y."/>
            <person name="Fu T."/>
            <person name="Tang G.D."/>
            <person name="Zhang D."/>
            <person name="Sun W.H."/>
            <person name="Liu D.K."/>
            <person name="Li Y."/>
            <person name="Chen G.Z."/>
            <person name="Liu X.D."/>
            <person name="Liao X.Y."/>
            <person name="Jiang Y.T."/>
            <person name="Yu X."/>
            <person name="Hao Y."/>
            <person name="Huang J."/>
            <person name="Zhao X.W."/>
            <person name="Ke S."/>
            <person name="Chen Y.Y."/>
            <person name="Wu W.L."/>
            <person name="Hsu J.L."/>
            <person name="Lin Y.F."/>
            <person name="Huang M.D."/>
            <person name="Li C.Y."/>
            <person name="Huang L."/>
            <person name="Wang Z.W."/>
            <person name="Zhao X."/>
            <person name="Zhong W.Y."/>
            <person name="Peng D.H."/>
            <person name="Ahmad S."/>
            <person name="Lan S."/>
            <person name="Zhang J.S."/>
            <person name="Tsai W.C."/>
            <person name="Van de Peer Y."/>
            <person name="Liu Z.J."/>
        </authorList>
    </citation>
    <scope>NUCLEOTIDE SEQUENCE</scope>
    <source>
        <strain evidence="13">CP</strain>
    </source>
</reference>
<feature type="transmembrane region" description="Helical" evidence="11">
    <location>
        <begin position="94"/>
        <end position="112"/>
    </location>
</feature>
<keyword evidence="9 10" id="KW-0413">Isomerase</keyword>
<keyword evidence="4 11" id="KW-0812">Transmembrane</keyword>
<evidence type="ECO:0000256" key="8">
    <source>
        <dbReference type="ARBA" id="ARBA00023136"/>
    </source>
</evidence>
<comment type="caution">
    <text evidence="11">Lacks conserved residue(s) required for the propagation of feature annotation.</text>
</comment>
<feature type="domain" description="PPIase FKBP-type" evidence="12">
    <location>
        <begin position="244"/>
        <end position="336"/>
    </location>
</feature>
<name>A0AAV9CZB4_ACOCL</name>
<evidence type="ECO:0000256" key="7">
    <source>
        <dbReference type="ARBA" id="ARBA00023110"/>
    </source>
</evidence>
<dbReference type="Gene3D" id="3.10.50.40">
    <property type="match status" value="1"/>
</dbReference>
<keyword evidence="11" id="KW-0150">Chloroplast</keyword>
<dbReference type="InterPro" id="IPR046357">
    <property type="entry name" value="PPIase_dom_sf"/>
</dbReference>
<dbReference type="PROSITE" id="PS50059">
    <property type="entry name" value="FKBP_PPIASE"/>
    <property type="match status" value="1"/>
</dbReference>
<dbReference type="PANTHER" id="PTHR43811:SF17">
    <property type="entry name" value="PEPTIDYL-PROLYL CIS-TRANS ISOMERASE FKBP16-3, CHLOROPLASTIC"/>
    <property type="match status" value="1"/>
</dbReference>
<dbReference type="GO" id="GO:0009706">
    <property type="term" value="C:chloroplast inner membrane"/>
    <property type="evidence" value="ECO:0007669"/>
    <property type="project" value="UniProtKB-SubCell"/>
</dbReference>
<evidence type="ECO:0000256" key="6">
    <source>
        <dbReference type="ARBA" id="ARBA00022989"/>
    </source>
</evidence>
<dbReference type="GO" id="GO:0003755">
    <property type="term" value="F:peptidyl-prolyl cis-trans isomerase activity"/>
    <property type="evidence" value="ECO:0007669"/>
    <property type="project" value="UniProtKB-KW"/>
</dbReference>
<comment type="caution">
    <text evidence="13">The sequence shown here is derived from an EMBL/GenBank/DDBJ whole genome shotgun (WGS) entry which is preliminary data.</text>
</comment>
<evidence type="ECO:0000256" key="3">
    <source>
        <dbReference type="ARBA" id="ARBA00009596"/>
    </source>
</evidence>
<dbReference type="Pfam" id="PF00254">
    <property type="entry name" value="FKBP_C"/>
    <property type="match status" value="1"/>
</dbReference>
<dbReference type="InterPro" id="IPR001179">
    <property type="entry name" value="PPIase_FKBP_dom"/>
</dbReference>
<keyword evidence="14" id="KW-1185">Reference proteome</keyword>
<keyword evidence="11" id="KW-0934">Plastid</keyword>
<comment type="similarity">
    <text evidence="3 11">Belongs to the Tic20 family.</text>
</comment>